<evidence type="ECO:0000313" key="2">
    <source>
        <dbReference type="EMBL" id="PLB51950.1"/>
    </source>
</evidence>
<feature type="transmembrane region" description="Helical" evidence="1">
    <location>
        <begin position="20"/>
        <end position="39"/>
    </location>
</feature>
<dbReference type="RefSeq" id="XP_024707252.1">
    <property type="nucleotide sequence ID" value="XM_024848589.1"/>
</dbReference>
<evidence type="ECO:0000256" key="1">
    <source>
        <dbReference type="SAM" id="Phobius"/>
    </source>
</evidence>
<reference evidence="2 3" key="1">
    <citation type="submission" date="2016-12" db="EMBL/GenBank/DDBJ databases">
        <title>The genomes of Aspergillus section Nigri reveals drivers in fungal speciation.</title>
        <authorList>
            <consortium name="DOE Joint Genome Institute"/>
            <person name="Vesth T.C."/>
            <person name="Nybo J."/>
            <person name="Theobald S."/>
            <person name="Brandl J."/>
            <person name="Frisvad J.C."/>
            <person name="Nielsen K.F."/>
            <person name="Lyhne E.K."/>
            <person name="Kogle M.E."/>
            <person name="Kuo A."/>
            <person name="Riley R."/>
            <person name="Clum A."/>
            <person name="Nolan M."/>
            <person name="Lipzen A."/>
            <person name="Salamov A."/>
            <person name="Henrissat B."/>
            <person name="Wiebenga A."/>
            <person name="De Vries R.P."/>
            <person name="Grigoriev I.V."/>
            <person name="Mortensen U.H."/>
            <person name="Andersen M.R."/>
            <person name="Baker S.E."/>
        </authorList>
    </citation>
    <scope>NUCLEOTIDE SEQUENCE [LARGE SCALE GENOMIC DNA]</scope>
    <source>
        <strain evidence="2 3">IBT 23096</strain>
    </source>
</reference>
<keyword evidence="1" id="KW-1133">Transmembrane helix</keyword>
<keyword evidence="1" id="KW-0472">Membrane</keyword>
<proteinExistence type="predicted"/>
<organism evidence="2 3">
    <name type="scientific">Aspergillus steynii IBT 23096</name>
    <dbReference type="NCBI Taxonomy" id="1392250"/>
    <lineage>
        <taxon>Eukaryota</taxon>
        <taxon>Fungi</taxon>
        <taxon>Dikarya</taxon>
        <taxon>Ascomycota</taxon>
        <taxon>Pezizomycotina</taxon>
        <taxon>Eurotiomycetes</taxon>
        <taxon>Eurotiomycetidae</taxon>
        <taxon>Eurotiales</taxon>
        <taxon>Aspergillaceae</taxon>
        <taxon>Aspergillus</taxon>
        <taxon>Aspergillus subgen. Circumdati</taxon>
    </lineage>
</organism>
<comment type="caution">
    <text evidence="2">The sequence shown here is derived from an EMBL/GenBank/DDBJ whole genome shotgun (WGS) entry which is preliminary data.</text>
</comment>
<dbReference type="VEuPathDB" id="FungiDB:P170DRAFT_433853"/>
<accession>A0A2I2GGG2</accession>
<dbReference type="EMBL" id="MSFO01000002">
    <property type="protein sequence ID" value="PLB51950.1"/>
    <property type="molecule type" value="Genomic_DNA"/>
</dbReference>
<protein>
    <submittedName>
        <fullName evidence="2">Uncharacterized protein</fullName>
    </submittedName>
</protein>
<keyword evidence="1" id="KW-0812">Transmembrane</keyword>
<evidence type="ECO:0000313" key="3">
    <source>
        <dbReference type="Proteomes" id="UP000234275"/>
    </source>
</evidence>
<keyword evidence="3" id="KW-1185">Reference proteome</keyword>
<dbReference type="GeneID" id="36556288"/>
<dbReference type="AlphaFoldDB" id="A0A2I2GGG2"/>
<gene>
    <name evidence="2" type="ORF">P170DRAFT_433853</name>
</gene>
<sequence length="59" mass="6283">MALHSLQNPLQILTVNATSGFFTLPTLVIFGVGSAGHLAPAPKILLLLPLYCVQRTTSH</sequence>
<name>A0A2I2GGG2_9EURO</name>
<dbReference type="Proteomes" id="UP000234275">
    <property type="component" value="Unassembled WGS sequence"/>
</dbReference>